<dbReference type="AlphaFoldDB" id="A0A3M7TZE3"/>
<feature type="domain" description="RNA-binding S4" evidence="2">
    <location>
        <begin position="181"/>
        <end position="243"/>
    </location>
</feature>
<dbReference type="GO" id="GO:0003723">
    <property type="term" value="F:RNA binding"/>
    <property type="evidence" value="ECO:0007669"/>
    <property type="project" value="UniProtKB-KW"/>
</dbReference>
<dbReference type="EMBL" id="RHIB01000001">
    <property type="protein sequence ID" value="RNA70619.1"/>
    <property type="molecule type" value="Genomic_DNA"/>
</dbReference>
<evidence type="ECO:0000313" key="3">
    <source>
        <dbReference type="EMBL" id="RNA70619.1"/>
    </source>
</evidence>
<dbReference type="InterPro" id="IPR048443">
    <property type="entry name" value="RqcP2_N"/>
</dbReference>
<sequence length="257" mass="29296">MSVYEHYRKDEHAFVDQVMDWKQTCEDQYSPKLTDFLDPRQQMIAENLIGSQGDVMIRFFGGGKGTERKRAMIFPDYYQASDDDFAIVLFQVHYPGKFVSIEHPQVLGALMNLGLKREKFGDIIQDGTTLQFACAEEVSDYIEMNVQKIGKSSVDLERISLDRILEAGDTWRESMITVSSMRLDTVASEMFNVSRSKMKTIIDGELVKVNWKVTTDKSMRLMPGDVLSVRGKGRGKIIAEEGVTKKDRVRLIIGFPE</sequence>
<dbReference type="Gene3D" id="3.30.70.330">
    <property type="match status" value="1"/>
</dbReference>
<dbReference type="SUPFAM" id="SSF55174">
    <property type="entry name" value="Alpha-L RNA-binding motif"/>
    <property type="match status" value="1"/>
</dbReference>
<dbReference type="OrthoDB" id="9812787at2"/>
<dbReference type="Pfam" id="PF17774">
    <property type="entry name" value="YlmH_RBD"/>
    <property type="match status" value="1"/>
</dbReference>
<dbReference type="InterPro" id="IPR012677">
    <property type="entry name" value="Nucleotide-bd_a/b_plait_sf"/>
</dbReference>
<dbReference type="Gene3D" id="3.30.1370.160">
    <property type="match status" value="1"/>
</dbReference>
<gene>
    <name evidence="3" type="ORF">EBO34_06980</name>
</gene>
<evidence type="ECO:0000256" key="1">
    <source>
        <dbReference type="PROSITE-ProRule" id="PRU00182"/>
    </source>
</evidence>
<keyword evidence="1" id="KW-0694">RNA-binding</keyword>
<dbReference type="Gene3D" id="3.10.290.10">
    <property type="entry name" value="RNA-binding S4 domain"/>
    <property type="match status" value="1"/>
</dbReference>
<evidence type="ECO:0000313" key="4">
    <source>
        <dbReference type="Proteomes" id="UP000278746"/>
    </source>
</evidence>
<dbReference type="InterPro" id="IPR036986">
    <property type="entry name" value="S4_RNA-bd_sf"/>
</dbReference>
<comment type="caution">
    <text evidence="3">The sequence shown here is derived from an EMBL/GenBank/DDBJ whole genome shotgun (WGS) entry which is preliminary data.</text>
</comment>
<reference evidence="3 4" key="1">
    <citation type="submission" date="2018-10" db="EMBL/GenBank/DDBJ databases">
        <title>Bacillus Keqinensis sp. nov., a moderately halophilic bacterium isolated from a saline-alkaline lake.</title>
        <authorList>
            <person name="Wang H."/>
        </authorList>
    </citation>
    <scope>NUCLEOTIDE SEQUENCE [LARGE SCALE GENOMIC DNA]</scope>
    <source>
        <strain evidence="3 4">KQ-3</strain>
    </source>
</reference>
<organism evidence="3 4">
    <name type="scientific">Alteribacter keqinensis</name>
    <dbReference type="NCBI Taxonomy" id="2483800"/>
    <lineage>
        <taxon>Bacteria</taxon>
        <taxon>Bacillati</taxon>
        <taxon>Bacillota</taxon>
        <taxon>Bacilli</taxon>
        <taxon>Bacillales</taxon>
        <taxon>Bacillaceae</taxon>
        <taxon>Alteribacter</taxon>
    </lineage>
</organism>
<name>A0A3M7TZE3_9BACI</name>
<keyword evidence="4" id="KW-1185">Reference proteome</keyword>
<protein>
    <submittedName>
        <fullName evidence="3">RNA-binding protein</fullName>
    </submittedName>
</protein>
<dbReference type="InterPro" id="IPR002942">
    <property type="entry name" value="S4_RNA-bd"/>
</dbReference>
<dbReference type="Proteomes" id="UP000278746">
    <property type="component" value="Unassembled WGS sequence"/>
</dbReference>
<dbReference type="Pfam" id="PF01479">
    <property type="entry name" value="S4"/>
    <property type="match status" value="1"/>
</dbReference>
<dbReference type="CDD" id="cd00165">
    <property type="entry name" value="S4"/>
    <property type="match status" value="1"/>
</dbReference>
<dbReference type="Pfam" id="PF21278">
    <property type="entry name" value="YlmH_1st"/>
    <property type="match status" value="1"/>
</dbReference>
<proteinExistence type="predicted"/>
<dbReference type="InterPro" id="IPR040591">
    <property type="entry name" value="RqcP2_RBD"/>
</dbReference>
<dbReference type="PROSITE" id="PS50889">
    <property type="entry name" value="S4"/>
    <property type="match status" value="1"/>
</dbReference>
<dbReference type="PANTHER" id="PTHR13633">
    <property type="entry name" value="MITOCHONDRIAL TRANSCRIPTION RESCUE FACTOR 1"/>
    <property type="match status" value="1"/>
</dbReference>
<evidence type="ECO:0000259" key="2">
    <source>
        <dbReference type="SMART" id="SM00363"/>
    </source>
</evidence>
<dbReference type="PANTHER" id="PTHR13633:SF3">
    <property type="entry name" value="MITOCHONDRIAL TRANSCRIPTION RESCUE FACTOR 1"/>
    <property type="match status" value="1"/>
</dbReference>
<dbReference type="SMART" id="SM00363">
    <property type="entry name" value="S4"/>
    <property type="match status" value="1"/>
</dbReference>
<accession>A0A3M7TZE3</accession>